<dbReference type="GO" id="GO:0016853">
    <property type="term" value="F:isomerase activity"/>
    <property type="evidence" value="ECO:0007669"/>
    <property type="project" value="UniProtKB-KW"/>
</dbReference>
<name>A0A7M2X3L0_9BACT</name>
<dbReference type="AlphaFoldDB" id="A0A7M2X3L0"/>
<gene>
    <name evidence="1" type="ORF">IPV69_13265</name>
</gene>
<dbReference type="SUPFAM" id="SSF51556">
    <property type="entry name" value="Metallo-dependent hydrolases"/>
    <property type="match status" value="1"/>
</dbReference>
<evidence type="ECO:0000313" key="1">
    <source>
        <dbReference type="EMBL" id="QOV92264.1"/>
    </source>
</evidence>
<dbReference type="Proteomes" id="UP000593765">
    <property type="component" value="Chromosome"/>
</dbReference>
<keyword evidence="1" id="KW-0413">Isomerase</keyword>
<dbReference type="RefSeq" id="WP_206295598.1">
    <property type="nucleotide sequence ID" value="NZ_CP063458.1"/>
</dbReference>
<dbReference type="EMBL" id="CP063458">
    <property type="protein sequence ID" value="QOV92264.1"/>
    <property type="molecule type" value="Genomic_DNA"/>
</dbReference>
<evidence type="ECO:0000313" key="2">
    <source>
        <dbReference type="Proteomes" id="UP000593765"/>
    </source>
</evidence>
<dbReference type="InterPro" id="IPR032466">
    <property type="entry name" value="Metal_Hydrolase"/>
</dbReference>
<sequence length="435" mass="48886">MSQPLHRDQIEAVVSAAVQKQPVVDMHTHLYSPAFGTPVPNAAGPVDPTGLLLWGLDELVTYHYLIAEVFRVVPATVLPYDTFFKMSKVEQADHIWKHLFVERSPISEACRGVLTTLHKLGLDVSDRKLDSARKWFKEQKPGDYIDKVMELANVESITMTNPVFDDGERERWLRGIKPDPRFQAVLRIDPLLLDWPAAAKKMASWGYGVSEEVGGRTIEEARRFLRDWIDKQNAIYLALSLPPSWRYPADPADAAARAGQAILEQVILPVCAERGLAFAMMIGSRRAANPALRDAGDMVGTSDVDSVTALAARFPGNRFFVTMLARENQHALAVAARKFGNLMVFGCWWFVNNPSLITEITKMRVELLGTSFIPQHSDARVLDQLLYKWDHSRKLIAGVLAEKYRDAVDAGWKLTTADIERDVALYLKGNFRNFL</sequence>
<organism evidence="1 2">
    <name type="scientific">Humisphaera borealis</name>
    <dbReference type="NCBI Taxonomy" id="2807512"/>
    <lineage>
        <taxon>Bacteria</taxon>
        <taxon>Pseudomonadati</taxon>
        <taxon>Planctomycetota</taxon>
        <taxon>Phycisphaerae</taxon>
        <taxon>Tepidisphaerales</taxon>
        <taxon>Tepidisphaeraceae</taxon>
        <taxon>Humisphaera</taxon>
    </lineage>
</organism>
<protein>
    <submittedName>
        <fullName evidence="1">Glucuronate isomerase</fullName>
    </submittedName>
</protein>
<accession>A0A7M2X3L0</accession>
<dbReference type="KEGG" id="hbs:IPV69_13265"/>
<reference evidence="1 2" key="1">
    <citation type="submission" date="2020-10" db="EMBL/GenBank/DDBJ databases">
        <title>Wide distribution of Phycisphaera-like planctomycetes from WD2101 soil group in peatlands and genome analysis of the first cultivated representative.</title>
        <authorList>
            <person name="Dedysh S.N."/>
            <person name="Beletsky A.V."/>
            <person name="Ivanova A."/>
            <person name="Kulichevskaya I.S."/>
            <person name="Suzina N.E."/>
            <person name="Philippov D.A."/>
            <person name="Rakitin A.L."/>
            <person name="Mardanov A.V."/>
            <person name="Ravin N.V."/>
        </authorList>
    </citation>
    <scope>NUCLEOTIDE SEQUENCE [LARGE SCALE GENOMIC DNA]</scope>
    <source>
        <strain evidence="1 2">M1803</strain>
    </source>
</reference>
<proteinExistence type="predicted"/>
<keyword evidence="2" id="KW-1185">Reference proteome</keyword>
<dbReference type="Gene3D" id="1.10.2020.10">
    <property type="entry name" value="uronate isomerase, domain 2, chain A"/>
    <property type="match status" value="1"/>
</dbReference>
<dbReference type="Gene3D" id="3.20.20.140">
    <property type="entry name" value="Metal-dependent hydrolases"/>
    <property type="match status" value="1"/>
</dbReference>